<dbReference type="RefSeq" id="XP_052130421.1">
    <property type="nucleotide sequence ID" value="XM_052274461.1"/>
</dbReference>
<dbReference type="AlphaFoldDB" id="A0A9C6XTY7"/>
<dbReference type="Proteomes" id="UP000504606">
    <property type="component" value="Unplaced"/>
</dbReference>
<evidence type="ECO:0000313" key="1">
    <source>
        <dbReference type="Proteomes" id="UP000504606"/>
    </source>
</evidence>
<organism evidence="1 2">
    <name type="scientific">Frankliniella occidentalis</name>
    <name type="common">Western flower thrips</name>
    <name type="synonym">Euthrips occidentalis</name>
    <dbReference type="NCBI Taxonomy" id="133901"/>
    <lineage>
        <taxon>Eukaryota</taxon>
        <taxon>Metazoa</taxon>
        <taxon>Ecdysozoa</taxon>
        <taxon>Arthropoda</taxon>
        <taxon>Hexapoda</taxon>
        <taxon>Insecta</taxon>
        <taxon>Pterygota</taxon>
        <taxon>Neoptera</taxon>
        <taxon>Paraneoptera</taxon>
        <taxon>Thysanoptera</taxon>
        <taxon>Terebrantia</taxon>
        <taxon>Thripoidea</taxon>
        <taxon>Thripidae</taxon>
        <taxon>Frankliniella</taxon>
    </lineage>
</organism>
<reference evidence="2" key="1">
    <citation type="submission" date="2025-08" db="UniProtKB">
        <authorList>
            <consortium name="RefSeq"/>
        </authorList>
    </citation>
    <scope>IDENTIFICATION</scope>
    <source>
        <tissue evidence="2">Whole organism</tissue>
    </source>
</reference>
<evidence type="ECO:0000313" key="2">
    <source>
        <dbReference type="RefSeq" id="XP_052130421.1"/>
    </source>
</evidence>
<name>A0A9C6XTY7_FRAOC</name>
<proteinExistence type="predicted"/>
<gene>
    <name evidence="2" type="primary">LOC127751255</name>
</gene>
<dbReference type="GeneID" id="127751255"/>
<accession>A0A9C6XTY7</accession>
<keyword evidence="1" id="KW-1185">Reference proteome</keyword>
<protein>
    <submittedName>
        <fullName evidence="2">Uncharacterized protein LOC127751255 isoform X2</fullName>
    </submittedName>
</protein>
<sequence>MTDASEDNMGKCSDSDEASELRVKLEENVNLISRQSQEIATLKSELKAVLSERDMLLCEVSRLKFEMEMSDLKRLHVVSSVVPSISQQSHMNGQCGDDDDLRDRLVPSTRSCVSRPCRRSR</sequence>